<sequence>MLFFFGSFTAFGQHSDCNCISALEEISALIQHSKSYKIQIKKENREQEFQQWKEKIITEIKQDELSEYFCAGYLQKYASFIKDRHNQIYKVPEDLAENIPTYKKSIDTTKIEDNISGIYHAGRDQIFLKKENDSLWLGITLKSASEGWKKGKMRLKINKTEDGSFEIFEFFANGILSYQNNIKIENGRIQGTFWNKANQYFFHVNHEQNFNFRSINADFDYIGIKTLSRTRNLMKEAQVFYEDHLEKLSKENLIIDLRNNAGGAIKQAEPLIKSLQKNENIRHIFVLINFKTASAAELVALQLKKDKRSIIAGENSRGMLEYGYGNKSFSAKTDCLGFNVSFSTKHENNNLHQYETKGITPDLYLQNTSNWIDQIVEFSKLP</sequence>
<dbReference type="GO" id="GO:0008236">
    <property type="term" value="F:serine-type peptidase activity"/>
    <property type="evidence" value="ECO:0007669"/>
    <property type="project" value="InterPro"/>
</dbReference>
<dbReference type="EMBL" id="FOKV01000001">
    <property type="protein sequence ID" value="SFB73831.1"/>
    <property type="molecule type" value="Genomic_DNA"/>
</dbReference>
<dbReference type="SMART" id="SM00245">
    <property type="entry name" value="TSPc"/>
    <property type="match status" value="1"/>
</dbReference>
<accession>A0A1I1DFW6</accession>
<proteinExistence type="predicted"/>
<reference evidence="3" key="1">
    <citation type="submission" date="2016-10" db="EMBL/GenBank/DDBJ databases">
        <authorList>
            <person name="Varghese N."/>
            <person name="Submissions S."/>
        </authorList>
    </citation>
    <scope>NUCLEOTIDE SEQUENCE [LARGE SCALE GENOMIC DNA]</scope>
    <source>
        <strain evidence="3">DSM 24499</strain>
    </source>
</reference>
<dbReference type="Pfam" id="PF03572">
    <property type="entry name" value="Peptidase_S41"/>
    <property type="match status" value="1"/>
</dbReference>
<keyword evidence="3" id="KW-1185">Reference proteome</keyword>
<dbReference type="InterPro" id="IPR005151">
    <property type="entry name" value="Tail-specific_protease"/>
</dbReference>
<dbReference type="Proteomes" id="UP000199438">
    <property type="component" value="Unassembled WGS sequence"/>
</dbReference>
<dbReference type="AlphaFoldDB" id="A0A1I1DFW6"/>
<dbReference type="SUPFAM" id="SSF52096">
    <property type="entry name" value="ClpP/crotonase"/>
    <property type="match status" value="1"/>
</dbReference>
<evidence type="ECO:0000313" key="3">
    <source>
        <dbReference type="Proteomes" id="UP000199438"/>
    </source>
</evidence>
<dbReference type="Gene3D" id="3.90.226.10">
    <property type="entry name" value="2-enoyl-CoA Hydratase, Chain A, domain 1"/>
    <property type="match status" value="2"/>
</dbReference>
<dbReference type="InterPro" id="IPR029045">
    <property type="entry name" value="ClpP/crotonase-like_dom_sf"/>
</dbReference>
<evidence type="ECO:0000259" key="1">
    <source>
        <dbReference type="SMART" id="SM00245"/>
    </source>
</evidence>
<feature type="domain" description="Tail specific protease" evidence="1">
    <location>
        <begin position="160"/>
        <end position="366"/>
    </location>
</feature>
<name>A0A1I1DFW6_9FLAO</name>
<gene>
    <name evidence="2" type="ORF">SAMN04487907_101348</name>
</gene>
<dbReference type="STRING" id="1334022.SAMN04487907_101348"/>
<protein>
    <submittedName>
        <fullName evidence="2">Peptidase family S41</fullName>
    </submittedName>
</protein>
<evidence type="ECO:0000313" key="2">
    <source>
        <dbReference type="EMBL" id="SFB73831.1"/>
    </source>
</evidence>
<organism evidence="2 3">
    <name type="scientific">Zunongwangia mangrovi</name>
    <dbReference type="NCBI Taxonomy" id="1334022"/>
    <lineage>
        <taxon>Bacteria</taxon>
        <taxon>Pseudomonadati</taxon>
        <taxon>Bacteroidota</taxon>
        <taxon>Flavobacteriia</taxon>
        <taxon>Flavobacteriales</taxon>
        <taxon>Flavobacteriaceae</taxon>
        <taxon>Zunongwangia</taxon>
    </lineage>
</organism>
<dbReference type="GO" id="GO:0006508">
    <property type="term" value="P:proteolysis"/>
    <property type="evidence" value="ECO:0007669"/>
    <property type="project" value="InterPro"/>
</dbReference>